<dbReference type="PANTHER" id="PTHR37164">
    <property type="entry name" value="BACTERIOHEMERYTHRIN"/>
    <property type="match status" value="1"/>
</dbReference>
<dbReference type="CDD" id="cd12107">
    <property type="entry name" value="Hemerythrin"/>
    <property type="match status" value="1"/>
</dbReference>
<dbReference type="InterPro" id="IPR050669">
    <property type="entry name" value="Hemerythrin"/>
</dbReference>
<reference evidence="4 5" key="1">
    <citation type="submission" date="2019-12" db="EMBL/GenBank/DDBJ databases">
        <title>Novel species isolated from a subtropical stream in China.</title>
        <authorList>
            <person name="Lu H."/>
        </authorList>
    </citation>
    <scope>NUCLEOTIDE SEQUENCE [LARGE SCALE GENOMIC DNA]</scope>
    <source>
        <strain evidence="4 5">FT127W</strain>
    </source>
</reference>
<keyword evidence="2" id="KW-0479">Metal-binding</keyword>
<evidence type="ECO:0000256" key="2">
    <source>
        <dbReference type="ARBA" id="ARBA00022723"/>
    </source>
</evidence>
<proteinExistence type="inferred from homology"/>
<dbReference type="RefSeq" id="WP_161075465.1">
    <property type="nucleotide sequence ID" value="NZ_CP086370.1"/>
</dbReference>
<accession>A0A7X4HJ99</accession>
<evidence type="ECO:0000313" key="4">
    <source>
        <dbReference type="EMBL" id="MYN11195.1"/>
    </source>
</evidence>
<protein>
    <recommendedName>
        <fullName evidence="6">Bacteriohemerythrin</fullName>
    </recommendedName>
</protein>
<evidence type="ECO:0008006" key="6">
    <source>
        <dbReference type="Google" id="ProtNLM"/>
    </source>
</evidence>
<comment type="caution">
    <text evidence="4">The sequence shown here is derived from an EMBL/GenBank/DDBJ whole genome shotgun (WGS) entry which is preliminary data.</text>
</comment>
<evidence type="ECO:0000256" key="1">
    <source>
        <dbReference type="ARBA" id="ARBA00010587"/>
    </source>
</evidence>
<dbReference type="InterPro" id="IPR035938">
    <property type="entry name" value="Hemerythrin-like_sf"/>
</dbReference>
<dbReference type="GO" id="GO:0046872">
    <property type="term" value="F:metal ion binding"/>
    <property type="evidence" value="ECO:0007669"/>
    <property type="project" value="UniProtKB-KW"/>
</dbReference>
<keyword evidence="3" id="KW-0408">Iron</keyword>
<comment type="similarity">
    <text evidence="1">Belongs to the hemerythrin family.</text>
</comment>
<sequence>MEQIAWAPHMAVGIPSVDLAHQALIGQIAHLLAQPDEAFGAGLALLVDCLEQDFRAEEALMEAIGYPGLPAHREQHARVLATLHGLHPDDVAAARHAVSLLPLWFEAHLATMDTVLAIAVQLASTPSS</sequence>
<dbReference type="SUPFAM" id="SSF47188">
    <property type="entry name" value="Hemerythrin-like"/>
    <property type="match status" value="1"/>
</dbReference>
<dbReference type="NCBIfam" id="TIGR02481">
    <property type="entry name" value="hemeryth_dom"/>
    <property type="match status" value="1"/>
</dbReference>
<evidence type="ECO:0000256" key="3">
    <source>
        <dbReference type="ARBA" id="ARBA00023004"/>
    </source>
</evidence>
<dbReference type="InterPro" id="IPR012827">
    <property type="entry name" value="Hemerythrin_metal-bd"/>
</dbReference>
<dbReference type="Gene3D" id="1.20.120.50">
    <property type="entry name" value="Hemerythrin-like"/>
    <property type="match status" value="1"/>
</dbReference>
<name>A0A7X4HJ99_9BURK</name>
<dbReference type="AlphaFoldDB" id="A0A7X4HJ99"/>
<gene>
    <name evidence="4" type="ORF">GTP77_28175</name>
</gene>
<evidence type="ECO:0000313" key="5">
    <source>
        <dbReference type="Proteomes" id="UP000450676"/>
    </source>
</evidence>
<dbReference type="PANTHER" id="PTHR37164:SF1">
    <property type="entry name" value="BACTERIOHEMERYTHRIN"/>
    <property type="match status" value="1"/>
</dbReference>
<dbReference type="Proteomes" id="UP000450676">
    <property type="component" value="Unassembled WGS sequence"/>
</dbReference>
<organism evidence="4 5">
    <name type="scientific">Pseudoduganella aquatica</name>
    <dbReference type="NCBI Taxonomy" id="2660641"/>
    <lineage>
        <taxon>Bacteria</taxon>
        <taxon>Pseudomonadati</taxon>
        <taxon>Pseudomonadota</taxon>
        <taxon>Betaproteobacteria</taxon>
        <taxon>Burkholderiales</taxon>
        <taxon>Oxalobacteraceae</taxon>
        <taxon>Telluria group</taxon>
        <taxon>Pseudoduganella</taxon>
    </lineage>
</organism>
<keyword evidence="5" id="KW-1185">Reference proteome</keyword>
<dbReference type="EMBL" id="WWCU01000059">
    <property type="protein sequence ID" value="MYN11195.1"/>
    <property type="molecule type" value="Genomic_DNA"/>
</dbReference>